<name>A0A8J5LF97_ZINOF</name>
<reference evidence="5 6" key="1">
    <citation type="submission" date="2020-08" db="EMBL/GenBank/DDBJ databases">
        <title>Plant Genome Project.</title>
        <authorList>
            <person name="Zhang R.-G."/>
        </authorList>
    </citation>
    <scope>NUCLEOTIDE SEQUENCE [LARGE SCALE GENOMIC DNA]</scope>
    <source>
        <tissue evidence="5">Rhizome</tissue>
    </source>
</reference>
<evidence type="ECO:0000313" key="5">
    <source>
        <dbReference type="EMBL" id="KAG6510688.1"/>
    </source>
</evidence>
<dbReference type="EMBL" id="JACMSC010000008">
    <property type="protein sequence ID" value="KAG6510688.1"/>
    <property type="molecule type" value="Genomic_DNA"/>
</dbReference>
<sequence length="170" mass="19184">MLGSILRPGSGSDQIRYLGYVQQLRLTEVSGSVSVILKLFHGLRQRKSSWRDDLALRMIQSVTNATNSNARKEMNVLLSESLIYRNNPAALSKERQGDGRRFCGLDMRKLEESLGQVILTLTLKQQEVLFAEWFGCFAKHGTECPNLSKAFAVWWRRSFQDVTSVVACGV</sequence>
<protein>
    <recommendedName>
        <fullName evidence="4">At3g05675-like ankyrin-like domain-containing protein</fullName>
    </recommendedName>
</protein>
<dbReference type="PANTHER" id="PTHR31060">
    <property type="entry name" value="OSJNBA0011J08.25 PROTEIN-RELATED"/>
    <property type="match status" value="1"/>
</dbReference>
<dbReference type="UniPathway" id="UPA00143"/>
<gene>
    <name evidence="5" type="ORF">ZIOFF_028716</name>
</gene>
<dbReference type="AlphaFoldDB" id="A0A8J5LF97"/>
<keyword evidence="6" id="KW-1185">Reference proteome</keyword>
<comment type="function">
    <text evidence="1">May act as a substrate-specific adapter of an E3 ubiquitin-protein ligase complex (CUL3-RBX1-BTB) which mediates the ubiquitination and subsequent proteasomal degradation of target proteins.</text>
</comment>
<evidence type="ECO:0000259" key="4">
    <source>
        <dbReference type="Pfam" id="PF25553"/>
    </source>
</evidence>
<proteinExistence type="predicted"/>
<evidence type="ECO:0000256" key="2">
    <source>
        <dbReference type="ARBA" id="ARBA00004906"/>
    </source>
</evidence>
<comment type="pathway">
    <text evidence="2">Protein modification; protein ubiquitination.</text>
</comment>
<keyword evidence="3" id="KW-0833">Ubl conjugation pathway</keyword>
<dbReference type="InterPro" id="IPR038920">
    <property type="entry name" value="At3g05675-like"/>
</dbReference>
<dbReference type="GO" id="GO:0016567">
    <property type="term" value="P:protein ubiquitination"/>
    <property type="evidence" value="ECO:0007669"/>
    <property type="project" value="UniProtKB-UniPathway"/>
</dbReference>
<organism evidence="5 6">
    <name type="scientific">Zingiber officinale</name>
    <name type="common">Ginger</name>
    <name type="synonym">Amomum zingiber</name>
    <dbReference type="NCBI Taxonomy" id="94328"/>
    <lineage>
        <taxon>Eukaryota</taxon>
        <taxon>Viridiplantae</taxon>
        <taxon>Streptophyta</taxon>
        <taxon>Embryophyta</taxon>
        <taxon>Tracheophyta</taxon>
        <taxon>Spermatophyta</taxon>
        <taxon>Magnoliopsida</taxon>
        <taxon>Liliopsida</taxon>
        <taxon>Zingiberales</taxon>
        <taxon>Zingiberaceae</taxon>
        <taxon>Zingiber</taxon>
    </lineage>
</organism>
<evidence type="ECO:0000256" key="1">
    <source>
        <dbReference type="ARBA" id="ARBA00002668"/>
    </source>
</evidence>
<dbReference type="InterPro" id="IPR058039">
    <property type="entry name" value="At3g05675-like_ankyrin"/>
</dbReference>
<dbReference type="PANTHER" id="PTHR31060:SF33">
    <property type="entry name" value="OS04G0278000 PROTEIN"/>
    <property type="match status" value="1"/>
</dbReference>
<dbReference type="Proteomes" id="UP000734854">
    <property type="component" value="Unassembled WGS sequence"/>
</dbReference>
<comment type="caution">
    <text evidence="5">The sequence shown here is derived from an EMBL/GenBank/DDBJ whole genome shotgun (WGS) entry which is preliminary data.</text>
</comment>
<evidence type="ECO:0000256" key="3">
    <source>
        <dbReference type="ARBA" id="ARBA00022786"/>
    </source>
</evidence>
<dbReference type="Pfam" id="PF25553">
    <property type="entry name" value="BTB-POZ_ANK-like"/>
    <property type="match status" value="1"/>
</dbReference>
<evidence type="ECO:0000313" key="6">
    <source>
        <dbReference type="Proteomes" id="UP000734854"/>
    </source>
</evidence>
<feature type="domain" description="At3g05675-like ankyrin-like" evidence="4">
    <location>
        <begin position="103"/>
        <end position="160"/>
    </location>
</feature>
<accession>A0A8J5LF97</accession>